<evidence type="ECO:0000313" key="3">
    <source>
        <dbReference type="Proteomes" id="UP001597218"/>
    </source>
</evidence>
<feature type="domain" description="Peptidase M24" evidence="1">
    <location>
        <begin position="4"/>
        <end position="37"/>
    </location>
</feature>
<evidence type="ECO:0000313" key="2">
    <source>
        <dbReference type="EMBL" id="MFD1929603.1"/>
    </source>
</evidence>
<dbReference type="RefSeq" id="WP_381539888.1">
    <property type="nucleotide sequence ID" value="NZ_JBHUGI010000035.1"/>
</dbReference>
<dbReference type="SUPFAM" id="SSF55920">
    <property type="entry name" value="Creatinase/aminopeptidase"/>
    <property type="match status" value="1"/>
</dbReference>
<dbReference type="EMBL" id="JBHUGI010000035">
    <property type="protein sequence ID" value="MFD1929603.1"/>
    <property type="molecule type" value="Genomic_DNA"/>
</dbReference>
<dbReference type="InterPro" id="IPR000994">
    <property type="entry name" value="Pept_M24"/>
</dbReference>
<dbReference type="Proteomes" id="UP001597218">
    <property type="component" value="Unassembled WGS sequence"/>
</dbReference>
<dbReference type="Gene3D" id="3.90.230.10">
    <property type="entry name" value="Creatinase/methionine aminopeptidase superfamily"/>
    <property type="match status" value="1"/>
</dbReference>
<organism evidence="2 3">
    <name type="scientific">Sporosarcina siberiensis</name>
    <dbReference type="NCBI Taxonomy" id="1365606"/>
    <lineage>
        <taxon>Bacteria</taxon>
        <taxon>Bacillati</taxon>
        <taxon>Bacillota</taxon>
        <taxon>Bacilli</taxon>
        <taxon>Bacillales</taxon>
        <taxon>Caryophanaceae</taxon>
        <taxon>Sporosarcina</taxon>
    </lineage>
</organism>
<proteinExistence type="predicted"/>
<keyword evidence="3" id="KW-1185">Reference proteome</keyword>
<dbReference type="InterPro" id="IPR036005">
    <property type="entry name" value="Creatinase/aminopeptidase-like"/>
</dbReference>
<protein>
    <submittedName>
        <fullName evidence="2">M24 family metallopeptidase</fullName>
    </submittedName>
</protein>
<evidence type="ECO:0000259" key="1">
    <source>
        <dbReference type="Pfam" id="PF00557"/>
    </source>
</evidence>
<name>A0ABW4SJV9_9BACL</name>
<accession>A0ABW4SJV9</accession>
<reference evidence="3" key="1">
    <citation type="journal article" date="2019" name="Int. J. Syst. Evol. Microbiol.">
        <title>The Global Catalogue of Microorganisms (GCM) 10K type strain sequencing project: providing services to taxonomists for standard genome sequencing and annotation.</title>
        <authorList>
            <consortium name="The Broad Institute Genomics Platform"/>
            <consortium name="The Broad Institute Genome Sequencing Center for Infectious Disease"/>
            <person name="Wu L."/>
            <person name="Ma J."/>
        </authorList>
    </citation>
    <scope>NUCLEOTIDE SEQUENCE [LARGE SCALE GENOMIC DNA]</scope>
    <source>
        <strain evidence="3">CGMCC 4.7177</strain>
    </source>
</reference>
<sequence>MQGSNEILEKNMVITIEPGIYIEGVGEYRHFIAIRVTKDGYEVLTIFPTDLVDMPPLLG</sequence>
<dbReference type="Pfam" id="PF00557">
    <property type="entry name" value="Peptidase_M24"/>
    <property type="match status" value="1"/>
</dbReference>
<gene>
    <name evidence="2" type="ORF">ACFSFY_16290</name>
</gene>
<comment type="caution">
    <text evidence="2">The sequence shown here is derived from an EMBL/GenBank/DDBJ whole genome shotgun (WGS) entry which is preliminary data.</text>
</comment>